<dbReference type="AlphaFoldDB" id="A0A0G4PMJ4"/>
<dbReference type="EMBL" id="HG793155">
    <property type="protein sequence ID" value="CRL27366.1"/>
    <property type="molecule type" value="Genomic_DNA"/>
</dbReference>
<proteinExistence type="predicted"/>
<name>A0A0G4PMJ4_PENC3</name>
<evidence type="ECO:0000313" key="3">
    <source>
        <dbReference type="EMBL" id="CRL27366.1"/>
    </source>
</evidence>
<dbReference type="PANTHER" id="PTHR46411:SF3">
    <property type="entry name" value="AAA+ ATPASE DOMAIN-CONTAINING PROTEIN"/>
    <property type="match status" value="1"/>
</dbReference>
<feature type="domain" description="DUF7025" evidence="2">
    <location>
        <begin position="211"/>
        <end position="292"/>
    </location>
</feature>
<organism evidence="3 4">
    <name type="scientific">Penicillium camemberti (strain FM 013)</name>
    <dbReference type="NCBI Taxonomy" id="1429867"/>
    <lineage>
        <taxon>Eukaryota</taxon>
        <taxon>Fungi</taxon>
        <taxon>Dikarya</taxon>
        <taxon>Ascomycota</taxon>
        <taxon>Pezizomycotina</taxon>
        <taxon>Eurotiomycetes</taxon>
        <taxon>Eurotiomycetidae</taxon>
        <taxon>Eurotiales</taxon>
        <taxon>Aspergillaceae</taxon>
        <taxon>Penicillium</taxon>
    </lineage>
</organism>
<evidence type="ECO:0000256" key="1">
    <source>
        <dbReference type="SAM" id="MobiDB-lite"/>
    </source>
</evidence>
<dbReference type="PANTHER" id="PTHR46411">
    <property type="entry name" value="FAMILY ATPASE, PUTATIVE-RELATED"/>
    <property type="match status" value="1"/>
</dbReference>
<dbReference type="Proteomes" id="UP000053732">
    <property type="component" value="Unassembled WGS sequence"/>
</dbReference>
<protein>
    <submittedName>
        <fullName evidence="3">Str. FM013</fullName>
    </submittedName>
</protein>
<dbReference type="Pfam" id="PF22942">
    <property type="entry name" value="DUF7025"/>
    <property type="match status" value="1"/>
</dbReference>
<feature type="region of interest" description="Disordered" evidence="1">
    <location>
        <begin position="1"/>
        <end position="26"/>
    </location>
</feature>
<dbReference type="STRING" id="1429867.A0A0G4PMJ4"/>
<evidence type="ECO:0000259" key="2">
    <source>
        <dbReference type="Pfam" id="PF22942"/>
    </source>
</evidence>
<feature type="compositionally biased region" description="Polar residues" evidence="1">
    <location>
        <begin position="1"/>
        <end position="10"/>
    </location>
</feature>
<evidence type="ECO:0000313" key="4">
    <source>
        <dbReference type="Proteomes" id="UP000053732"/>
    </source>
</evidence>
<gene>
    <name evidence="3" type="ORF">PCAMFM013_S022g000046</name>
</gene>
<sequence>MALNETSSPCHQGMTPPDSPTKGPATSQTIVKDLKHLFDVFLEKDQSPAAPDIIRLKQLLVKFTSDEFASVGPFAAADEIDLNRSICTTPDNFKSFEKWASASQFKTVVETWDKEACKYKIAEPTETSISLDDYAEYIFIVRKRVNRTSEEVVLFIDIKSEGLRDILQNVLHDIKAVSLIEDKLSIEQNFLFHFLLELDRCAENIDSSSDYKSALFKPSCYIYTIYISTNEPRYIVFDMGEEITRNDETWLNLECRFLDYNGVKFGEAGIFLRVAKFRGLKPIESLEAFPLCHYLSYDAFFINKRKAFKVNINSRVAVDVAFFYKMQPNYSRPSLRDIRVKDKDRIAVINISAMLIEDYKREKERI</sequence>
<keyword evidence="4" id="KW-1185">Reference proteome</keyword>
<reference evidence="3 4" key="1">
    <citation type="journal article" date="2014" name="Nat. Commun.">
        <title>Multiple recent horizontal transfers of a large genomic region in cheese making fungi.</title>
        <authorList>
            <person name="Cheeseman K."/>
            <person name="Ropars J."/>
            <person name="Renault P."/>
            <person name="Dupont J."/>
            <person name="Gouzy J."/>
            <person name="Branca A."/>
            <person name="Abraham A.L."/>
            <person name="Ceppi M."/>
            <person name="Conseiller E."/>
            <person name="Debuchy R."/>
            <person name="Malagnac F."/>
            <person name="Goarin A."/>
            <person name="Silar P."/>
            <person name="Lacoste S."/>
            <person name="Sallet E."/>
            <person name="Bensimon A."/>
            <person name="Giraud T."/>
            <person name="Brygoo Y."/>
        </authorList>
    </citation>
    <scope>NUCLEOTIDE SEQUENCE [LARGE SCALE GENOMIC DNA]</scope>
    <source>
        <strain evidence="4">FM 013</strain>
    </source>
</reference>
<accession>A0A0G4PMJ4</accession>
<dbReference type="InterPro" id="IPR054289">
    <property type="entry name" value="DUF7025"/>
</dbReference>